<dbReference type="SUPFAM" id="SSF56176">
    <property type="entry name" value="FAD-binding/transporter-associated domain-like"/>
    <property type="match status" value="1"/>
</dbReference>
<dbReference type="GO" id="GO:0016020">
    <property type="term" value="C:membrane"/>
    <property type="evidence" value="ECO:0007669"/>
    <property type="project" value="InterPro"/>
</dbReference>
<dbReference type="Gene3D" id="3.30.70.2520">
    <property type="match status" value="1"/>
</dbReference>
<dbReference type="EMBL" id="JYIT01000079">
    <property type="protein sequence ID" value="KJL21947.1"/>
    <property type="molecule type" value="Genomic_DNA"/>
</dbReference>
<dbReference type="Proteomes" id="UP000033448">
    <property type="component" value="Unassembled WGS sequence"/>
</dbReference>
<dbReference type="Pfam" id="PF01565">
    <property type="entry name" value="FAD_binding_4"/>
    <property type="match status" value="1"/>
</dbReference>
<dbReference type="InterPro" id="IPR007173">
    <property type="entry name" value="ALO_C"/>
</dbReference>
<accession>A0A0F0KM18</accession>
<dbReference type="Gene3D" id="3.30.465.10">
    <property type="match status" value="1"/>
</dbReference>
<dbReference type="GO" id="GO:0071949">
    <property type="term" value="F:FAD binding"/>
    <property type="evidence" value="ECO:0007669"/>
    <property type="project" value="InterPro"/>
</dbReference>
<protein>
    <submittedName>
        <fullName evidence="3">Putative xylitol oxidase</fullName>
        <ecNumber evidence="3">1.1.3.41</ecNumber>
    </submittedName>
</protein>
<dbReference type="AlphaFoldDB" id="A0A0F0KM18"/>
<gene>
    <name evidence="3" type="primary">xyoA</name>
    <name evidence="3" type="ORF">RL72_02254</name>
</gene>
<dbReference type="PROSITE" id="PS51387">
    <property type="entry name" value="FAD_PCMH"/>
    <property type="match status" value="1"/>
</dbReference>
<dbReference type="InterPro" id="IPR016169">
    <property type="entry name" value="FAD-bd_PCMH_sub2"/>
</dbReference>
<keyword evidence="1 3" id="KW-0560">Oxidoreductase</keyword>
<evidence type="ECO:0000313" key="4">
    <source>
        <dbReference type="Proteomes" id="UP000033448"/>
    </source>
</evidence>
<keyword evidence="4" id="KW-1185">Reference proteome</keyword>
<dbReference type="EC" id="1.1.3.41" evidence="3"/>
<dbReference type="PATRIC" id="fig|582680.7.peg.2302"/>
<dbReference type="Gene3D" id="3.30.43.10">
    <property type="entry name" value="Uridine Diphospho-n-acetylenolpyruvylglucosamine Reductase, domain 2"/>
    <property type="match status" value="1"/>
</dbReference>
<dbReference type="Pfam" id="PF04030">
    <property type="entry name" value="ALO"/>
    <property type="match status" value="1"/>
</dbReference>
<sequence>MALSRLYDVAMSIGTNWAGNVSYSARAVARPRSRDELVSALATPGPLRPLGSRHSFSAIADTDGTLIDLAEMPVVIDQVSPGAVRVSAGLRYGELGAELQRRGLALANLASLPHISVAGAVSTGTHGSGDAIGSLATAVRAITLAGPEGERVLRRGDPDFPGAIVSLGALGVIVELELDVEPAYDVAQTVHEGPAWDAVLAEFDRVTALGTSVSIFSRWTDRDRADQLWVKNRVGEPGPDRDLLARLGATAATVPRHPILGVSAEACTPQLGEAGPWHERLPHFRLAFTPSAGEELQSEYLVPRRDAVRAIEAVRALADRIAPLLLVNEIRTVAADDLWLSSSYGEPAVGVHFTWRRDQPAVEALLPVIEEALPDTARPHWGKLATLAPAEIRRRTPRWGDFVTLADRMDPSGRFRNASLERLGLAR</sequence>
<dbReference type="PANTHER" id="PTHR43762">
    <property type="entry name" value="L-GULONOLACTONE OXIDASE"/>
    <property type="match status" value="1"/>
</dbReference>
<evidence type="ECO:0000313" key="3">
    <source>
        <dbReference type="EMBL" id="KJL21947.1"/>
    </source>
</evidence>
<dbReference type="GO" id="GO:0080049">
    <property type="term" value="F:L-gulono-1,4-lactone dehydrogenase activity"/>
    <property type="evidence" value="ECO:0007669"/>
    <property type="project" value="TreeGrafter"/>
</dbReference>
<dbReference type="Gene3D" id="3.30.70.2530">
    <property type="match status" value="1"/>
</dbReference>
<dbReference type="InterPro" id="IPR036318">
    <property type="entry name" value="FAD-bd_PCMH-like_sf"/>
</dbReference>
<dbReference type="GO" id="GO:0050582">
    <property type="term" value="F:xylitol oxidase activity"/>
    <property type="evidence" value="ECO:0007669"/>
    <property type="project" value="UniProtKB-EC"/>
</dbReference>
<dbReference type="GO" id="GO:0003885">
    <property type="term" value="F:D-arabinono-1,4-lactone oxidase activity"/>
    <property type="evidence" value="ECO:0007669"/>
    <property type="project" value="InterPro"/>
</dbReference>
<name>A0A0F0KM18_9MICO</name>
<dbReference type="InterPro" id="IPR010031">
    <property type="entry name" value="FAD_lactone_oxidase-like"/>
</dbReference>
<dbReference type="InterPro" id="IPR016167">
    <property type="entry name" value="FAD-bd_PCMH_sub1"/>
</dbReference>
<proteinExistence type="predicted"/>
<dbReference type="InterPro" id="IPR006094">
    <property type="entry name" value="Oxid_FAD_bind_N"/>
</dbReference>
<evidence type="ECO:0000256" key="1">
    <source>
        <dbReference type="ARBA" id="ARBA00023002"/>
    </source>
</evidence>
<dbReference type="InterPro" id="IPR016171">
    <property type="entry name" value="Vanillyl_alc_oxidase_C-sub2"/>
</dbReference>
<dbReference type="Gene3D" id="1.10.45.10">
    <property type="entry name" value="Vanillyl-alcohol Oxidase, Chain A, domain 4"/>
    <property type="match status" value="1"/>
</dbReference>
<dbReference type="PANTHER" id="PTHR43762:SF1">
    <property type="entry name" value="D-ARABINONO-1,4-LACTONE OXIDASE"/>
    <property type="match status" value="1"/>
</dbReference>
<comment type="caution">
    <text evidence="3">The sequence shown here is derived from an EMBL/GenBank/DDBJ whole genome shotgun (WGS) entry which is preliminary data.</text>
</comment>
<dbReference type="InterPro" id="IPR016166">
    <property type="entry name" value="FAD-bd_PCMH"/>
</dbReference>
<feature type="domain" description="FAD-binding PCMH-type" evidence="2">
    <location>
        <begin position="21"/>
        <end position="183"/>
    </location>
</feature>
<organism evidence="3 4">
    <name type="scientific">Microbacterium azadirachtae</name>
    <dbReference type="NCBI Taxonomy" id="582680"/>
    <lineage>
        <taxon>Bacteria</taxon>
        <taxon>Bacillati</taxon>
        <taxon>Actinomycetota</taxon>
        <taxon>Actinomycetes</taxon>
        <taxon>Micrococcales</taxon>
        <taxon>Microbacteriaceae</taxon>
        <taxon>Microbacterium</taxon>
    </lineage>
</organism>
<reference evidence="3 4" key="1">
    <citation type="submission" date="2015-02" db="EMBL/GenBank/DDBJ databases">
        <title>Draft genome sequences of ten Microbacterium spp. with emphasis on heavy metal contaminated environments.</title>
        <authorList>
            <person name="Corretto E."/>
        </authorList>
    </citation>
    <scope>NUCLEOTIDE SEQUENCE [LARGE SCALE GENOMIC DNA]</scope>
    <source>
        <strain evidence="3 4">DSM 23848</strain>
    </source>
</reference>
<evidence type="ECO:0000259" key="2">
    <source>
        <dbReference type="PROSITE" id="PS51387"/>
    </source>
</evidence>